<name>A0A060QLI7_9PROT</name>
<keyword evidence="3 7" id="KW-0378">Hydrolase</keyword>
<dbReference type="PANTHER" id="PTHR43763">
    <property type="entry name" value="XAA-PRO AMINOPEPTIDASE 1"/>
    <property type="match status" value="1"/>
</dbReference>
<dbReference type="Pfam" id="PF16189">
    <property type="entry name" value="Creatinase_N_2"/>
    <property type="match status" value="1"/>
</dbReference>
<sequence>MSLIPLDKRQALVRHELDASGVDGFLLPRGDEFLGEYVAPCAERLAWLTGFTGSAGLAIILGETAAVFSDGRYTSQLQDQVDGTQWERLHLTKQPAAEWLAHNARGLKIGYDPKLVGEAQLNALTSADYNFVALDRNPVDAVWADQPAPPESAVQYHPEAFSGEGSLSKRRKIGGALRKAGQEAMLVCDPTSLAWLLNIRGDDVPNTPVILAFGILHQDASLEVFVDISRVSPDAAISFRNVSVLPPEALQDRLKALSGQVVRFDPAQTSLWFIQTLAEAGATLARGNDLCALPRACKNATEQEGARKAHLTDSAALCRFLHFVFREGSGLRETMLAEILNRYRGASDSYHGESFPAISAVGPNAALPHYRALSGQDLILQPNQVYLIDSGGQYDAGTTDVTRTIWNGPDAPPAALCEAFTRVLKGNILLARARFPQGTTGHRLDSLARYALWQAGLDYDHGTGHGIGSYLSVHEGPQNISSVARPVALEEGMIVSDEPGYYLPGSYGIRLENLLLVKAASVTSQAPFLEFEVLGFAPFDRRLIMASLLEPEELRWLNTYHQDTLAHIGPLLDEDDRSWLVDACAPITN</sequence>
<evidence type="ECO:0000256" key="2">
    <source>
        <dbReference type="ARBA" id="ARBA00022723"/>
    </source>
</evidence>
<dbReference type="Gene3D" id="3.40.350.10">
    <property type="entry name" value="Creatinase/prolidase N-terminal domain"/>
    <property type="match status" value="2"/>
</dbReference>
<reference evidence="7 8" key="1">
    <citation type="journal article" date="2014" name="Genome Biol. Evol.">
        <title>Acetic acid bacteria genomes reveal functional traits for adaptation to life in insect guts.</title>
        <authorList>
            <person name="Chouaia B."/>
            <person name="Gaiarsa S."/>
            <person name="Crotti E."/>
            <person name="Comandatore F."/>
            <person name="Degli Esposti M."/>
            <person name="Ricci I."/>
            <person name="Alma A."/>
            <person name="Favia G."/>
            <person name="Bandi C."/>
            <person name="Daffonchio D."/>
        </authorList>
    </citation>
    <scope>NUCLEOTIDE SEQUENCE [LARGE SCALE GENOMIC DNA]</scope>
    <source>
        <strain evidence="7 8">SF2.1</strain>
    </source>
</reference>
<comment type="similarity">
    <text evidence="1">Belongs to the peptidase M24B family.</text>
</comment>
<proteinExistence type="inferred from homology"/>
<gene>
    <name evidence="7" type="ORF">ASAP_2337</name>
</gene>
<dbReference type="AlphaFoldDB" id="A0A060QLI7"/>
<dbReference type="InterPro" id="IPR032416">
    <property type="entry name" value="Peptidase_M24_C"/>
</dbReference>
<dbReference type="CDD" id="cd01085">
    <property type="entry name" value="APP"/>
    <property type="match status" value="1"/>
</dbReference>
<accession>A0A060QLI7</accession>
<keyword evidence="7" id="KW-0031">Aminopeptidase</keyword>
<feature type="domain" description="Peptidase M24 C-terminal" evidence="6">
    <location>
        <begin position="527"/>
        <end position="587"/>
    </location>
</feature>
<keyword evidence="7" id="KW-0645">Protease</keyword>
<evidence type="ECO:0000256" key="3">
    <source>
        <dbReference type="ARBA" id="ARBA00022801"/>
    </source>
</evidence>
<evidence type="ECO:0000259" key="5">
    <source>
        <dbReference type="Pfam" id="PF01321"/>
    </source>
</evidence>
<organism evidence="7 8">
    <name type="scientific">Asaia bogorensis</name>
    <dbReference type="NCBI Taxonomy" id="91915"/>
    <lineage>
        <taxon>Bacteria</taxon>
        <taxon>Pseudomonadati</taxon>
        <taxon>Pseudomonadota</taxon>
        <taxon>Alphaproteobacteria</taxon>
        <taxon>Acetobacterales</taxon>
        <taxon>Acetobacteraceae</taxon>
        <taxon>Asaia</taxon>
    </lineage>
</organism>
<feature type="domain" description="Creatinase N-terminal" evidence="5">
    <location>
        <begin position="11"/>
        <end position="126"/>
    </location>
</feature>
<dbReference type="InterPro" id="IPR029149">
    <property type="entry name" value="Creatin/AminoP/Spt16_N"/>
</dbReference>
<dbReference type="EMBL" id="CBLX010000016">
    <property type="protein sequence ID" value="CDG40382.1"/>
    <property type="molecule type" value="Genomic_DNA"/>
</dbReference>
<feature type="domain" description="Peptidase M24" evidence="4">
    <location>
        <begin position="305"/>
        <end position="518"/>
    </location>
</feature>
<reference evidence="7 8" key="2">
    <citation type="journal article" date="2014" name="PLoS ONE">
        <title>Evolution of mitochondria reconstructed from the energy metabolism of living bacteria.</title>
        <authorList>
            <person name="Degli Esposti M."/>
            <person name="Chouaia B."/>
            <person name="Comandatore F."/>
            <person name="Crotti E."/>
            <person name="Sassera D."/>
            <person name="Lievens P.M."/>
            <person name="Daffonchio D."/>
            <person name="Bandi C."/>
        </authorList>
    </citation>
    <scope>NUCLEOTIDE SEQUENCE [LARGE SCALE GENOMIC DNA]</scope>
    <source>
        <strain evidence="7 8">SF2.1</strain>
    </source>
</reference>
<dbReference type="PANTHER" id="PTHR43763:SF6">
    <property type="entry name" value="XAA-PRO AMINOPEPTIDASE 1"/>
    <property type="match status" value="1"/>
</dbReference>
<evidence type="ECO:0000259" key="4">
    <source>
        <dbReference type="Pfam" id="PF00557"/>
    </source>
</evidence>
<dbReference type="Pfam" id="PF00557">
    <property type="entry name" value="Peptidase_M24"/>
    <property type="match status" value="1"/>
</dbReference>
<dbReference type="RefSeq" id="WP_023978065.1">
    <property type="nucleotide sequence ID" value="NZ_CBLX010000016.1"/>
</dbReference>
<keyword evidence="2" id="KW-0479">Metal-binding</keyword>
<protein>
    <submittedName>
        <fullName evidence="7">Xaa-Pro aminopeptidase</fullName>
        <ecNumber evidence="7">3.4.11.9</ecNumber>
    </submittedName>
</protein>
<dbReference type="FunFam" id="3.90.230.10:FF:000009">
    <property type="entry name" value="xaa-Pro aminopeptidase 2"/>
    <property type="match status" value="1"/>
</dbReference>
<dbReference type="Gene3D" id="3.90.230.10">
    <property type="entry name" value="Creatinase/methionine aminopeptidase superfamily"/>
    <property type="match status" value="1"/>
</dbReference>
<dbReference type="Proteomes" id="UP000027583">
    <property type="component" value="Unassembled WGS sequence"/>
</dbReference>
<dbReference type="InterPro" id="IPR050422">
    <property type="entry name" value="X-Pro_aminopeptidase_P"/>
</dbReference>
<dbReference type="InterPro" id="IPR033740">
    <property type="entry name" value="Pept_M24B"/>
</dbReference>
<dbReference type="Pfam" id="PF01321">
    <property type="entry name" value="Creatinase_N"/>
    <property type="match status" value="1"/>
</dbReference>
<dbReference type="InterPro" id="IPR000994">
    <property type="entry name" value="Pept_M24"/>
</dbReference>
<dbReference type="eggNOG" id="COG0006">
    <property type="taxonomic scope" value="Bacteria"/>
</dbReference>
<dbReference type="GO" id="GO:0046872">
    <property type="term" value="F:metal ion binding"/>
    <property type="evidence" value="ECO:0007669"/>
    <property type="project" value="UniProtKB-KW"/>
</dbReference>
<dbReference type="Pfam" id="PF16188">
    <property type="entry name" value="Peptidase_M24_C"/>
    <property type="match status" value="1"/>
</dbReference>
<dbReference type="SUPFAM" id="SSF53092">
    <property type="entry name" value="Creatinase/prolidase N-terminal domain"/>
    <property type="match status" value="1"/>
</dbReference>
<dbReference type="GO" id="GO:0070006">
    <property type="term" value="F:metalloaminopeptidase activity"/>
    <property type="evidence" value="ECO:0007669"/>
    <property type="project" value="InterPro"/>
</dbReference>
<dbReference type="InterPro" id="IPR036005">
    <property type="entry name" value="Creatinase/aminopeptidase-like"/>
</dbReference>
<dbReference type="InterPro" id="IPR000587">
    <property type="entry name" value="Creatinase_N"/>
</dbReference>
<dbReference type="GO" id="GO:0005737">
    <property type="term" value="C:cytoplasm"/>
    <property type="evidence" value="ECO:0007669"/>
    <property type="project" value="UniProtKB-ARBA"/>
</dbReference>
<dbReference type="EC" id="3.4.11.9" evidence="7"/>
<evidence type="ECO:0000313" key="7">
    <source>
        <dbReference type="EMBL" id="CDG40382.1"/>
    </source>
</evidence>
<evidence type="ECO:0000259" key="6">
    <source>
        <dbReference type="Pfam" id="PF16188"/>
    </source>
</evidence>
<comment type="caution">
    <text evidence="7">The sequence shown here is derived from an EMBL/GenBank/DDBJ whole genome shotgun (WGS) entry which is preliminary data.</text>
</comment>
<evidence type="ECO:0000256" key="1">
    <source>
        <dbReference type="ARBA" id="ARBA00008766"/>
    </source>
</evidence>
<dbReference type="SUPFAM" id="SSF55920">
    <property type="entry name" value="Creatinase/aminopeptidase"/>
    <property type="match status" value="1"/>
</dbReference>
<evidence type="ECO:0000313" key="8">
    <source>
        <dbReference type="Proteomes" id="UP000027583"/>
    </source>
</evidence>